<dbReference type="RefSeq" id="WP_185060151.1">
    <property type="nucleotide sequence ID" value="NZ_BAABJP010000024.1"/>
</dbReference>
<evidence type="ECO:0000259" key="1">
    <source>
        <dbReference type="Pfam" id="PF00857"/>
    </source>
</evidence>
<feature type="domain" description="Isochorismatase-like" evidence="1">
    <location>
        <begin position="12"/>
        <end position="167"/>
    </location>
</feature>
<gene>
    <name evidence="2" type="ORF">GCM10023321_46650</name>
</gene>
<organism evidence="2 3">
    <name type="scientific">Pseudonocardia eucalypti</name>
    <dbReference type="NCBI Taxonomy" id="648755"/>
    <lineage>
        <taxon>Bacteria</taxon>
        <taxon>Bacillati</taxon>
        <taxon>Actinomycetota</taxon>
        <taxon>Actinomycetes</taxon>
        <taxon>Pseudonocardiales</taxon>
        <taxon>Pseudonocardiaceae</taxon>
        <taxon>Pseudonocardia</taxon>
    </lineage>
</organism>
<reference evidence="3" key="1">
    <citation type="journal article" date="2019" name="Int. J. Syst. Evol. Microbiol.">
        <title>The Global Catalogue of Microorganisms (GCM) 10K type strain sequencing project: providing services to taxonomists for standard genome sequencing and annotation.</title>
        <authorList>
            <consortium name="The Broad Institute Genomics Platform"/>
            <consortium name="The Broad Institute Genome Sequencing Center for Infectious Disease"/>
            <person name="Wu L."/>
            <person name="Ma J."/>
        </authorList>
    </citation>
    <scope>NUCLEOTIDE SEQUENCE [LARGE SCALE GENOMIC DNA]</scope>
    <source>
        <strain evidence="3">JCM 18303</strain>
    </source>
</reference>
<comment type="caution">
    <text evidence="2">The sequence shown here is derived from an EMBL/GenBank/DDBJ whole genome shotgun (WGS) entry which is preliminary data.</text>
</comment>
<dbReference type="InterPro" id="IPR036380">
    <property type="entry name" value="Isochorismatase-like_sf"/>
</dbReference>
<keyword evidence="3" id="KW-1185">Reference proteome</keyword>
<proteinExistence type="predicted"/>
<dbReference type="PANTHER" id="PTHR43559">
    <property type="entry name" value="HYDROLASE YCAC-RELATED"/>
    <property type="match status" value="1"/>
</dbReference>
<dbReference type="SUPFAM" id="SSF52499">
    <property type="entry name" value="Isochorismatase-like hydrolases"/>
    <property type="match status" value="1"/>
</dbReference>
<protein>
    <submittedName>
        <fullName evidence="2">Isochorismatase family protein</fullName>
    </submittedName>
</protein>
<evidence type="ECO:0000313" key="2">
    <source>
        <dbReference type="EMBL" id="GAA5161822.1"/>
    </source>
</evidence>
<evidence type="ECO:0000313" key="3">
    <source>
        <dbReference type="Proteomes" id="UP001428817"/>
    </source>
</evidence>
<sequence length="195" mass="20589">MAIHHFTADDAAILLIDHQVGTISWVRSMDRELLIKHATLIAEAAVGLNIPLVLTSSMEDHPQGPLVAGIQEAAPDAFAKRVQRTGVVNALDDPGFADAVKATGRRNLVIAGVTNDVCTVYPVLTALEQGYNVQVIADAGGSLTVDGDRYAIRRMERAGADVLGTNQLLTQFAGNWTTAAGAAIQPLALTLIPTE</sequence>
<dbReference type="Pfam" id="PF00857">
    <property type="entry name" value="Isochorismatase"/>
    <property type="match status" value="1"/>
</dbReference>
<dbReference type="EMBL" id="BAABJP010000024">
    <property type="protein sequence ID" value="GAA5161822.1"/>
    <property type="molecule type" value="Genomic_DNA"/>
</dbReference>
<dbReference type="InterPro" id="IPR053152">
    <property type="entry name" value="Hydrolase_YcaC-like"/>
</dbReference>
<dbReference type="InterPro" id="IPR000868">
    <property type="entry name" value="Isochorismatase-like_dom"/>
</dbReference>
<dbReference type="Proteomes" id="UP001428817">
    <property type="component" value="Unassembled WGS sequence"/>
</dbReference>
<dbReference type="PANTHER" id="PTHR43559:SF3">
    <property type="entry name" value="HYDROLASE YCAC-RELATED"/>
    <property type="match status" value="1"/>
</dbReference>
<name>A0ABP9QHA4_9PSEU</name>
<dbReference type="Gene3D" id="3.40.50.850">
    <property type="entry name" value="Isochorismatase-like"/>
    <property type="match status" value="1"/>
</dbReference>
<accession>A0ABP9QHA4</accession>